<dbReference type="AlphaFoldDB" id="A0A1L9NX40"/>
<evidence type="ECO:0000313" key="3">
    <source>
        <dbReference type="Proteomes" id="UP000184514"/>
    </source>
</evidence>
<dbReference type="InterPro" id="IPR006158">
    <property type="entry name" value="Cobalamin-bd"/>
</dbReference>
<feature type="domain" description="B12-binding" evidence="1">
    <location>
        <begin position="141"/>
        <end position="268"/>
    </location>
</feature>
<name>A0A1L9NX40_9RHOB</name>
<proteinExistence type="predicted"/>
<dbReference type="RefSeq" id="WP_072630482.1">
    <property type="nucleotide sequence ID" value="NZ_JABBAN010000139.1"/>
</dbReference>
<accession>A0A1L9NX40</accession>
<dbReference type="InterPro" id="IPR036724">
    <property type="entry name" value="Cobalamin-bd_sf"/>
</dbReference>
<dbReference type="CDD" id="cd02065">
    <property type="entry name" value="B12-binding_like"/>
    <property type="match status" value="1"/>
</dbReference>
<dbReference type="SUPFAM" id="SSF52242">
    <property type="entry name" value="Cobalamin (vitamin B12)-binding domain"/>
    <property type="match status" value="1"/>
</dbReference>
<dbReference type="GO" id="GO:0046872">
    <property type="term" value="F:metal ion binding"/>
    <property type="evidence" value="ECO:0007669"/>
    <property type="project" value="InterPro"/>
</dbReference>
<sequence>MVFDEITFSTRPSNEVDSVAVRALGLLAANTGSKAPSSSFKSLADHPELTKLLTQRLYLASFSADRQNVMSAIKEMQIAEASVSDIISILVPAAARKLGQDWINDTASFGAVTIGCARLQACVHHLERNFAERPLKDRAHETNCLVVVPQGAQHTLGAVVLAAELRQAGPHAQLALDVSPEKMARLVNDEHFDVVMISAALGQNIETLRALVSAARRKDDRSKVIIGGSLISSEKNLKKATLSDDVTSDWHTAVNLGTSGLQNAEAKP</sequence>
<gene>
    <name evidence="2" type="ORF">PFRI_19160</name>
</gene>
<dbReference type="OrthoDB" id="5498228at2"/>
<dbReference type="Gene3D" id="3.40.50.280">
    <property type="entry name" value="Cobalamin-binding domain"/>
    <property type="match status" value="1"/>
</dbReference>
<reference evidence="2 3" key="1">
    <citation type="submission" date="2016-10" db="EMBL/GenBank/DDBJ databases">
        <title>Genome sequence of Planktotalea frisia SH6-1.</title>
        <authorList>
            <person name="Poehlein A."/>
            <person name="Bakenhus I."/>
            <person name="Voget S."/>
            <person name="Brinkhoff T."/>
            <person name="Simon M."/>
        </authorList>
    </citation>
    <scope>NUCLEOTIDE SEQUENCE [LARGE SCALE GENOMIC DNA]</scope>
    <source>
        <strain evidence="2 3">SH6-1</strain>
    </source>
</reference>
<dbReference type="Pfam" id="PF02310">
    <property type="entry name" value="B12-binding"/>
    <property type="match status" value="1"/>
</dbReference>
<dbReference type="Proteomes" id="UP000184514">
    <property type="component" value="Unassembled WGS sequence"/>
</dbReference>
<dbReference type="STRING" id="696762.PFRI_19160"/>
<keyword evidence="3" id="KW-1185">Reference proteome</keyword>
<dbReference type="EMBL" id="MLCB01000129">
    <property type="protein sequence ID" value="OJI93855.1"/>
    <property type="molecule type" value="Genomic_DNA"/>
</dbReference>
<dbReference type="PROSITE" id="PS51332">
    <property type="entry name" value="B12_BINDING"/>
    <property type="match status" value="1"/>
</dbReference>
<organism evidence="2 3">
    <name type="scientific">Planktotalea frisia</name>
    <dbReference type="NCBI Taxonomy" id="696762"/>
    <lineage>
        <taxon>Bacteria</taxon>
        <taxon>Pseudomonadati</taxon>
        <taxon>Pseudomonadota</taxon>
        <taxon>Alphaproteobacteria</taxon>
        <taxon>Rhodobacterales</taxon>
        <taxon>Paracoccaceae</taxon>
        <taxon>Planktotalea</taxon>
    </lineage>
</organism>
<evidence type="ECO:0000259" key="1">
    <source>
        <dbReference type="PROSITE" id="PS51332"/>
    </source>
</evidence>
<evidence type="ECO:0000313" key="2">
    <source>
        <dbReference type="EMBL" id="OJI93855.1"/>
    </source>
</evidence>
<comment type="caution">
    <text evidence="2">The sequence shown here is derived from an EMBL/GenBank/DDBJ whole genome shotgun (WGS) entry which is preliminary data.</text>
</comment>
<protein>
    <submittedName>
        <fullName evidence="2">B12 binding domain protein</fullName>
    </submittedName>
</protein>
<dbReference type="GO" id="GO:0031419">
    <property type="term" value="F:cobalamin binding"/>
    <property type="evidence" value="ECO:0007669"/>
    <property type="project" value="InterPro"/>
</dbReference>